<dbReference type="InterPro" id="IPR016181">
    <property type="entry name" value="Acyl_CoA_acyltransferase"/>
</dbReference>
<reference evidence="3" key="1">
    <citation type="journal article" date="2019" name="Int. J. Syst. Evol. Microbiol.">
        <title>The Global Catalogue of Microorganisms (GCM) 10K type strain sequencing project: providing services to taxonomists for standard genome sequencing and annotation.</title>
        <authorList>
            <consortium name="The Broad Institute Genomics Platform"/>
            <consortium name="The Broad Institute Genome Sequencing Center for Infectious Disease"/>
            <person name="Wu L."/>
            <person name="Ma J."/>
        </authorList>
    </citation>
    <scope>NUCLEOTIDE SEQUENCE [LARGE SCALE GENOMIC DNA]</scope>
    <source>
        <strain evidence="3">CCUG 59189</strain>
    </source>
</reference>
<dbReference type="Gene3D" id="3.40.630.30">
    <property type="match status" value="1"/>
</dbReference>
<evidence type="ECO:0000313" key="3">
    <source>
        <dbReference type="Proteomes" id="UP001597262"/>
    </source>
</evidence>
<dbReference type="SUPFAM" id="SSF55729">
    <property type="entry name" value="Acyl-CoA N-acyltransferases (Nat)"/>
    <property type="match status" value="1"/>
</dbReference>
<evidence type="ECO:0000259" key="1">
    <source>
        <dbReference type="PROSITE" id="PS51186"/>
    </source>
</evidence>
<dbReference type="Pfam" id="PF00583">
    <property type="entry name" value="Acetyltransf_1"/>
    <property type="match status" value="1"/>
</dbReference>
<dbReference type="EC" id="2.3.1.-" evidence="2"/>
<feature type="domain" description="N-acetyltransferase" evidence="1">
    <location>
        <begin position="3"/>
        <end position="168"/>
    </location>
</feature>
<keyword evidence="2" id="KW-0012">Acyltransferase</keyword>
<keyword evidence="2" id="KW-0808">Transferase</keyword>
<comment type="caution">
    <text evidence="2">The sequence shown here is derived from an EMBL/GenBank/DDBJ whole genome shotgun (WGS) entry which is preliminary data.</text>
</comment>
<name>A0ABW3S1I3_9BACL</name>
<sequence>MKIELTTITKEHLDTFLNLYNLYLYDLSEFTGEDSLDTGLYDLEDNHLYVERDELHPFFITYEGRNIGFVLVCAPPFVPKEVDFTIQEMFLLRKYRGMGIAKAVVERILERFHGKIRVDQLANNMAAVHFWKKYYREHLIQFTEREEKVVLGELEGLHTVICQTFDND</sequence>
<dbReference type="InterPro" id="IPR000182">
    <property type="entry name" value="GNAT_dom"/>
</dbReference>
<evidence type="ECO:0000313" key="2">
    <source>
        <dbReference type="EMBL" id="MFD1178016.1"/>
    </source>
</evidence>
<organism evidence="2 3">
    <name type="scientific">Paenibacillus puldeungensis</name>
    <dbReference type="NCBI Taxonomy" id="696536"/>
    <lineage>
        <taxon>Bacteria</taxon>
        <taxon>Bacillati</taxon>
        <taxon>Bacillota</taxon>
        <taxon>Bacilli</taxon>
        <taxon>Bacillales</taxon>
        <taxon>Paenibacillaceae</taxon>
        <taxon>Paenibacillus</taxon>
    </lineage>
</organism>
<dbReference type="Proteomes" id="UP001597262">
    <property type="component" value="Unassembled WGS sequence"/>
</dbReference>
<accession>A0ABW3S1I3</accession>
<dbReference type="RefSeq" id="WP_379320462.1">
    <property type="nucleotide sequence ID" value="NZ_JBHTLM010000013.1"/>
</dbReference>
<dbReference type="PROSITE" id="PS51186">
    <property type="entry name" value="GNAT"/>
    <property type="match status" value="1"/>
</dbReference>
<gene>
    <name evidence="2" type="ORF">ACFQ3W_17135</name>
</gene>
<proteinExistence type="predicted"/>
<dbReference type="GO" id="GO:0016746">
    <property type="term" value="F:acyltransferase activity"/>
    <property type="evidence" value="ECO:0007669"/>
    <property type="project" value="UniProtKB-KW"/>
</dbReference>
<keyword evidence="3" id="KW-1185">Reference proteome</keyword>
<dbReference type="EMBL" id="JBHTLM010000013">
    <property type="protein sequence ID" value="MFD1178016.1"/>
    <property type="molecule type" value="Genomic_DNA"/>
</dbReference>
<protein>
    <submittedName>
        <fullName evidence="2">GNAT family N-acetyltransferase</fullName>
        <ecNumber evidence="2">2.3.1.-</ecNumber>
    </submittedName>
</protein>
<dbReference type="CDD" id="cd04301">
    <property type="entry name" value="NAT_SF"/>
    <property type="match status" value="1"/>
</dbReference>